<dbReference type="AlphaFoldDB" id="A0A1S8CTF2"/>
<accession>A0A1S8CTF2</accession>
<protein>
    <submittedName>
        <fullName evidence="4">RNA-binding protein</fullName>
    </submittedName>
</protein>
<gene>
    <name evidence="4" type="ORF">BKE30_11950</name>
</gene>
<name>A0A1S8CTF2_9GAMM</name>
<dbReference type="PROSITE" id="PS50889">
    <property type="entry name" value="S4"/>
    <property type="match status" value="1"/>
</dbReference>
<evidence type="ECO:0000256" key="1">
    <source>
        <dbReference type="PROSITE-ProRule" id="PRU00182"/>
    </source>
</evidence>
<dbReference type="GO" id="GO:0003723">
    <property type="term" value="F:RNA binding"/>
    <property type="evidence" value="ECO:0007669"/>
    <property type="project" value="UniProtKB-KW"/>
</dbReference>
<feature type="region of interest" description="Disordered" evidence="2">
    <location>
        <begin position="118"/>
        <end position="155"/>
    </location>
</feature>
<evidence type="ECO:0000313" key="4">
    <source>
        <dbReference type="EMBL" id="ONG38680.1"/>
    </source>
</evidence>
<dbReference type="CDD" id="cd00165">
    <property type="entry name" value="S4"/>
    <property type="match status" value="1"/>
</dbReference>
<proteinExistence type="predicted"/>
<evidence type="ECO:0000259" key="3">
    <source>
        <dbReference type="SMART" id="SM00363"/>
    </source>
</evidence>
<reference evidence="4 5" key="1">
    <citation type="submission" date="2016-10" db="EMBL/GenBank/DDBJ databases">
        <title>Draft Genome sequence of Alkanindiges sp. strain H1.</title>
        <authorList>
            <person name="Subhash Y."/>
            <person name="Lee S."/>
        </authorList>
    </citation>
    <scope>NUCLEOTIDE SEQUENCE [LARGE SCALE GENOMIC DNA]</scope>
    <source>
        <strain evidence="4 5">H1</strain>
    </source>
</reference>
<dbReference type="Proteomes" id="UP000192132">
    <property type="component" value="Unassembled WGS sequence"/>
</dbReference>
<feature type="domain" description="RNA-binding S4" evidence="3">
    <location>
        <begin position="24"/>
        <end position="87"/>
    </location>
</feature>
<keyword evidence="1" id="KW-0694">RNA-binding</keyword>
<keyword evidence="5" id="KW-1185">Reference proteome</keyword>
<evidence type="ECO:0000313" key="5">
    <source>
        <dbReference type="Proteomes" id="UP000192132"/>
    </source>
</evidence>
<dbReference type="Gene3D" id="3.10.290.10">
    <property type="entry name" value="RNA-binding S4 domain"/>
    <property type="match status" value="1"/>
</dbReference>
<dbReference type="InterPro" id="IPR002942">
    <property type="entry name" value="S4_RNA-bd"/>
</dbReference>
<dbReference type="Pfam" id="PF01479">
    <property type="entry name" value="S4"/>
    <property type="match status" value="1"/>
</dbReference>
<sequence>MKKTQSLDTRAIDAQSSRNAVQSMRIDKWLWAARFFKTRSIAKEAIEGGKVHYDGDRVKVSKEVRVGMELTIRQGFDEKTVVIKALSEVRGGAPQAQLLYEETPHSVTKREFYSSQRKLANLARPDHRPSKRDRRHIHQFKQENSMSYSSDDEGY</sequence>
<dbReference type="STRING" id="1907941.BKE30_11950"/>
<comment type="caution">
    <text evidence="4">The sequence shown here is derived from an EMBL/GenBank/DDBJ whole genome shotgun (WGS) entry which is preliminary data.</text>
</comment>
<dbReference type="InterPro" id="IPR036986">
    <property type="entry name" value="S4_RNA-bd_sf"/>
</dbReference>
<dbReference type="EMBL" id="MLCN01000030">
    <property type="protein sequence ID" value="ONG38680.1"/>
    <property type="molecule type" value="Genomic_DNA"/>
</dbReference>
<dbReference type="OrthoDB" id="9797176at2"/>
<dbReference type="SMART" id="SM00363">
    <property type="entry name" value="S4"/>
    <property type="match status" value="1"/>
</dbReference>
<feature type="compositionally biased region" description="Basic residues" evidence="2">
    <location>
        <begin position="129"/>
        <end position="139"/>
    </location>
</feature>
<evidence type="ECO:0000256" key="2">
    <source>
        <dbReference type="SAM" id="MobiDB-lite"/>
    </source>
</evidence>
<dbReference type="SUPFAM" id="SSF55174">
    <property type="entry name" value="Alpha-L RNA-binding motif"/>
    <property type="match status" value="1"/>
</dbReference>
<organism evidence="4 5">
    <name type="scientific">Alkanindiges hydrocarboniclasticus</name>
    <dbReference type="NCBI Taxonomy" id="1907941"/>
    <lineage>
        <taxon>Bacteria</taxon>
        <taxon>Pseudomonadati</taxon>
        <taxon>Pseudomonadota</taxon>
        <taxon>Gammaproteobacteria</taxon>
        <taxon>Moraxellales</taxon>
        <taxon>Moraxellaceae</taxon>
        <taxon>Alkanindiges</taxon>
    </lineage>
</organism>